<evidence type="ECO:0000256" key="5">
    <source>
        <dbReference type="ARBA" id="ARBA00022500"/>
    </source>
</evidence>
<comment type="subcellular location">
    <subcellularLocation>
        <location evidence="1">Cell membrane</location>
        <topology evidence="1">Multi-pass membrane protein</topology>
    </subcellularLocation>
</comment>
<keyword evidence="4" id="KW-1003">Cell membrane</keyword>
<evidence type="ECO:0000256" key="12">
    <source>
        <dbReference type="SAM" id="Phobius"/>
    </source>
</evidence>
<dbReference type="PATRIC" id="fig|93466.3.peg.1637"/>
<dbReference type="InterPro" id="IPR047055">
    <property type="entry name" value="MotA-like"/>
</dbReference>
<evidence type="ECO:0000313" key="16">
    <source>
        <dbReference type="EMBL" id="HGQ77223.1"/>
    </source>
</evidence>
<evidence type="ECO:0000256" key="1">
    <source>
        <dbReference type="ARBA" id="ARBA00004651"/>
    </source>
</evidence>
<feature type="domain" description="Motility protein A N-terminal" evidence="14">
    <location>
        <begin position="7"/>
        <end position="92"/>
    </location>
</feature>
<protein>
    <submittedName>
        <fullName evidence="15">Flagellar motor protein MotP</fullName>
    </submittedName>
    <submittedName>
        <fullName evidence="16">Motility protein A</fullName>
    </submittedName>
</protein>
<dbReference type="KEGG" id="fng:JM64_07760"/>
<keyword evidence="7" id="KW-0283">Flagellar rotation</keyword>
<feature type="domain" description="MotA/TolQ/ExbB proton channel" evidence="13">
    <location>
        <begin position="101"/>
        <end position="218"/>
    </location>
</feature>
<name>A0A172T4F8_FERPE</name>
<evidence type="ECO:0000256" key="10">
    <source>
        <dbReference type="ARBA" id="ARBA00023065"/>
    </source>
</evidence>
<evidence type="ECO:0000256" key="2">
    <source>
        <dbReference type="ARBA" id="ARBA00008038"/>
    </source>
</evidence>
<keyword evidence="15" id="KW-0969">Cilium</keyword>
<reference evidence="16" key="2">
    <citation type="journal article" date="2020" name="mSystems">
        <title>Genome- and Community-Level Interaction Insights into Carbon Utilization and Element Cycling Functions of Hydrothermarchaeota in Hydrothermal Sediment.</title>
        <authorList>
            <person name="Zhou Z."/>
            <person name="Liu Y."/>
            <person name="Xu W."/>
            <person name="Pan J."/>
            <person name="Luo Z.H."/>
            <person name="Li M."/>
        </authorList>
    </citation>
    <scope>NUCLEOTIDE SEQUENCE [LARGE SCALE GENOMIC DNA]</scope>
    <source>
        <strain evidence="16">SpSt-640</strain>
    </source>
</reference>
<reference evidence="15 17" key="1">
    <citation type="submission" date="2014-08" db="EMBL/GenBank/DDBJ databases">
        <title>Fervidobacterium pennivorans DYC genome.</title>
        <authorList>
            <person name="Wushke S."/>
        </authorList>
    </citation>
    <scope>NUCLEOTIDE SEQUENCE [LARGE SCALE GENOMIC DNA]</scope>
    <source>
        <strain evidence="15 17">DYC</strain>
    </source>
</reference>
<feature type="transmembrane region" description="Helical" evidence="12">
    <location>
        <begin position="149"/>
        <end position="169"/>
    </location>
</feature>
<keyword evidence="3" id="KW-0813">Transport</keyword>
<evidence type="ECO:0000256" key="3">
    <source>
        <dbReference type="ARBA" id="ARBA00022448"/>
    </source>
</evidence>
<evidence type="ECO:0000256" key="11">
    <source>
        <dbReference type="ARBA" id="ARBA00023136"/>
    </source>
</evidence>
<gene>
    <name evidence="16" type="ORF">ENU12_04800</name>
    <name evidence="15" type="ORF">JM64_07760</name>
</gene>
<keyword evidence="15" id="KW-0966">Cell projection</keyword>
<keyword evidence="6 12" id="KW-0812">Transmembrane</keyword>
<dbReference type="OrthoDB" id="9806929at2"/>
<keyword evidence="5" id="KW-0145">Chemotaxis</keyword>
<dbReference type="GO" id="GO:0071978">
    <property type="term" value="P:bacterial-type flagellum-dependent swarming motility"/>
    <property type="evidence" value="ECO:0007669"/>
    <property type="project" value="InterPro"/>
</dbReference>
<dbReference type="PROSITE" id="PS01307">
    <property type="entry name" value="MOTA"/>
    <property type="match status" value="1"/>
</dbReference>
<dbReference type="Pfam" id="PF01618">
    <property type="entry name" value="MotA_ExbB"/>
    <property type="match status" value="1"/>
</dbReference>
<sequence>MDITVLLGVILGFGMMIYGIISGSGDFATFINIPSVIITVGGAISSAITANKKNVVFGIVKVIMNAIKEPKIDYVGTLRTLVSFSEKARREGLLSLEANLEEIQDPFLKKAVQLVVDGTEPEVLRSMMEIEIEMATAEMMDQKGFFDSLGTFGPAFGMIGTLVGLIQMLKSLNNPETLGPSMAVALITTLYGSILANIVGLPVAEKIAKRAADLELARRMILEGVLSIQAGENPRVLEEKLKSYLPSAEKAKYEAQVQGAGA</sequence>
<accession>A0A172T4F8</accession>
<dbReference type="PANTHER" id="PTHR30433">
    <property type="entry name" value="CHEMOTAXIS PROTEIN MOTA"/>
    <property type="match status" value="1"/>
</dbReference>
<organism evidence="15 17">
    <name type="scientific">Fervidobacterium pennivorans</name>
    <dbReference type="NCBI Taxonomy" id="93466"/>
    <lineage>
        <taxon>Bacteria</taxon>
        <taxon>Thermotogati</taxon>
        <taxon>Thermotogota</taxon>
        <taxon>Thermotogae</taxon>
        <taxon>Thermotogales</taxon>
        <taxon>Fervidobacteriaceae</taxon>
        <taxon>Fervidobacterium</taxon>
    </lineage>
</organism>
<dbReference type="GO" id="GO:0005886">
    <property type="term" value="C:plasma membrane"/>
    <property type="evidence" value="ECO:0007669"/>
    <property type="project" value="UniProtKB-SubCell"/>
</dbReference>
<feature type="transmembrane region" description="Helical" evidence="12">
    <location>
        <begin position="5"/>
        <end position="21"/>
    </location>
</feature>
<evidence type="ECO:0000256" key="9">
    <source>
        <dbReference type="ARBA" id="ARBA00022989"/>
    </source>
</evidence>
<dbReference type="Proteomes" id="UP000077096">
    <property type="component" value="Chromosome"/>
</dbReference>
<evidence type="ECO:0000256" key="7">
    <source>
        <dbReference type="ARBA" id="ARBA00022779"/>
    </source>
</evidence>
<feature type="transmembrane region" description="Helical" evidence="12">
    <location>
        <begin position="27"/>
        <end position="48"/>
    </location>
</feature>
<dbReference type="InterPro" id="IPR002898">
    <property type="entry name" value="MotA_ExbB_proton_chnl"/>
</dbReference>
<dbReference type="EMBL" id="CP011393">
    <property type="protein sequence ID" value="ANE41857.1"/>
    <property type="molecule type" value="Genomic_DNA"/>
</dbReference>
<keyword evidence="11 12" id="KW-0472">Membrane</keyword>
<evidence type="ECO:0000256" key="8">
    <source>
        <dbReference type="ARBA" id="ARBA00022781"/>
    </source>
</evidence>
<dbReference type="PANTHER" id="PTHR30433:SF2">
    <property type="entry name" value="MOTILITY PROTEIN A"/>
    <property type="match status" value="1"/>
</dbReference>
<comment type="similarity">
    <text evidence="2">Belongs to the MotA family.</text>
</comment>
<keyword evidence="15" id="KW-0282">Flagellum</keyword>
<dbReference type="Pfam" id="PF20560">
    <property type="entry name" value="MotA_N"/>
    <property type="match status" value="1"/>
</dbReference>
<keyword evidence="8" id="KW-0375">Hydrogen ion transport</keyword>
<feature type="transmembrane region" description="Helical" evidence="12">
    <location>
        <begin position="181"/>
        <end position="204"/>
    </location>
</feature>
<proteinExistence type="inferred from homology"/>
<dbReference type="InterPro" id="IPR000540">
    <property type="entry name" value="Flag_MotA_CS"/>
</dbReference>
<keyword evidence="9 12" id="KW-1133">Transmembrane helix</keyword>
<dbReference type="InterPro" id="IPR046786">
    <property type="entry name" value="MotA_N"/>
</dbReference>
<dbReference type="GO" id="GO:1902600">
    <property type="term" value="P:proton transmembrane transport"/>
    <property type="evidence" value="ECO:0007669"/>
    <property type="project" value="UniProtKB-KW"/>
</dbReference>
<evidence type="ECO:0000313" key="17">
    <source>
        <dbReference type="Proteomes" id="UP000077096"/>
    </source>
</evidence>
<evidence type="ECO:0000256" key="6">
    <source>
        <dbReference type="ARBA" id="ARBA00022692"/>
    </source>
</evidence>
<evidence type="ECO:0000256" key="4">
    <source>
        <dbReference type="ARBA" id="ARBA00022475"/>
    </source>
</evidence>
<evidence type="ECO:0000313" key="15">
    <source>
        <dbReference type="EMBL" id="ANE41857.1"/>
    </source>
</evidence>
<evidence type="ECO:0000259" key="13">
    <source>
        <dbReference type="Pfam" id="PF01618"/>
    </source>
</evidence>
<dbReference type="AlphaFoldDB" id="A0A172T4F8"/>
<dbReference type="EMBL" id="DTBH01000110">
    <property type="protein sequence ID" value="HGQ77223.1"/>
    <property type="molecule type" value="Genomic_DNA"/>
</dbReference>
<keyword evidence="10" id="KW-0406">Ion transport</keyword>
<dbReference type="GO" id="GO:0006935">
    <property type="term" value="P:chemotaxis"/>
    <property type="evidence" value="ECO:0007669"/>
    <property type="project" value="UniProtKB-KW"/>
</dbReference>
<evidence type="ECO:0000259" key="14">
    <source>
        <dbReference type="Pfam" id="PF20560"/>
    </source>
</evidence>